<feature type="region of interest" description="Disordered" evidence="15">
    <location>
        <begin position="274"/>
        <end position="313"/>
    </location>
</feature>
<comment type="similarity">
    <text evidence="4">Belongs to the CAF1 family.</text>
</comment>
<evidence type="ECO:0000256" key="9">
    <source>
        <dbReference type="ARBA" id="ARBA00022801"/>
    </source>
</evidence>
<evidence type="ECO:0000256" key="1">
    <source>
        <dbReference type="ARBA" id="ARBA00001663"/>
    </source>
</evidence>
<reference evidence="16 17" key="1">
    <citation type="submission" date="2019-03" db="EMBL/GenBank/DDBJ databases">
        <title>Single cell metagenomics reveals metabolic interactions within the superorganism composed of flagellate Streblomastix strix and complex community of Bacteroidetes bacteria on its surface.</title>
        <authorList>
            <person name="Treitli S.C."/>
            <person name="Kolisko M."/>
            <person name="Husnik F."/>
            <person name="Keeling P."/>
            <person name="Hampl V."/>
        </authorList>
    </citation>
    <scope>NUCLEOTIDE SEQUENCE [LARGE SCALE GENOMIC DNA]</scope>
    <source>
        <strain evidence="16">ST1C</strain>
    </source>
</reference>
<keyword evidence="11" id="KW-0694">RNA-binding</keyword>
<name>A0A5J4W5C5_9EUKA</name>
<evidence type="ECO:0000256" key="7">
    <source>
        <dbReference type="ARBA" id="ARBA00022722"/>
    </source>
</evidence>
<dbReference type="GO" id="GO:0030014">
    <property type="term" value="C:CCR4-NOT complex"/>
    <property type="evidence" value="ECO:0007669"/>
    <property type="project" value="InterPro"/>
</dbReference>
<evidence type="ECO:0000256" key="11">
    <source>
        <dbReference type="ARBA" id="ARBA00022884"/>
    </source>
</evidence>
<dbReference type="InterPro" id="IPR006941">
    <property type="entry name" value="RNase_CAF1"/>
</dbReference>
<dbReference type="Proteomes" id="UP000324800">
    <property type="component" value="Unassembled WGS sequence"/>
</dbReference>
<evidence type="ECO:0000256" key="8">
    <source>
        <dbReference type="ARBA" id="ARBA00022723"/>
    </source>
</evidence>
<keyword evidence="7" id="KW-0540">Nuclease</keyword>
<evidence type="ECO:0000256" key="4">
    <source>
        <dbReference type="ARBA" id="ARBA00008372"/>
    </source>
</evidence>
<dbReference type="Gene3D" id="3.30.420.10">
    <property type="entry name" value="Ribonuclease H-like superfamily/Ribonuclease H"/>
    <property type="match status" value="1"/>
</dbReference>
<evidence type="ECO:0000256" key="6">
    <source>
        <dbReference type="ARBA" id="ARBA00022490"/>
    </source>
</evidence>
<dbReference type="GO" id="GO:0004535">
    <property type="term" value="F:poly(A)-specific ribonuclease activity"/>
    <property type="evidence" value="ECO:0007669"/>
    <property type="project" value="UniProtKB-EC"/>
</dbReference>
<evidence type="ECO:0000256" key="15">
    <source>
        <dbReference type="SAM" id="MobiDB-lite"/>
    </source>
</evidence>
<sequence length="468" mass="52988">MTQIPRLSGVANAEEESLMIVDVWKDNLEEEFARIRDLVELYPVISMDTEFPGEVFKPMGPAQENYFYEKLRVNVDRLNLIQIGFTFSDKEGKLPEGTCTWQFNFNFNINKDAYFQDSINLLKDAGINFEKHKTQGIDATLFAELLTTSGLVLNDEITWVTFHSTYDFGYLLKILTNDALPAMEQDFYKLLELFFPHIYDIKILSGTKHGLNKLAEEMKVKRQGSMHQAGSDSLVTSKVFFRVVEKFFQGNIDPKYMNKIAGLGIEHTMGQLRPRNQTQTPSTSSSSSNSTDQQQISMMPSSQLGPQVNMANTLNMNPNAQQLINPNGMDQRMGNINPLGQMNQGMQMQLGPNMSNYGNPSIMGFEMNSQLQMHLSPMELNWPPSAVQNSLGMMNTSMGIPWDNTGGMMGNDQGGHAVLQPYQQHQFQHYTQMHNYPQQMMQMPQMPPQMGMGSQHVHGGNIFNQTVQ</sequence>
<keyword evidence="6" id="KW-0963">Cytoplasm</keyword>
<dbReference type="EC" id="3.1.13.4" evidence="5"/>
<dbReference type="AlphaFoldDB" id="A0A5J4W5C5"/>
<feature type="compositionally biased region" description="Polar residues" evidence="15">
    <location>
        <begin position="298"/>
        <end position="313"/>
    </location>
</feature>
<dbReference type="SUPFAM" id="SSF53098">
    <property type="entry name" value="Ribonuclease H-like"/>
    <property type="match status" value="1"/>
</dbReference>
<evidence type="ECO:0000256" key="14">
    <source>
        <dbReference type="ARBA" id="ARBA00023242"/>
    </source>
</evidence>
<keyword evidence="12" id="KW-0805">Transcription regulation</keyword>
<gene>
    <name evidence="16" type="ORF">EZS28_014528</name>
</gene>
<dbReference type="Pfam" id="PF04857">
    <property type="entry name" value="CAF1"/>
    <property type="match status" value="1"/>
</dbReference>
<protein>
    <recommendedName>
        <fullName evidence="5">poly(A)-specific ribonuclease</fullName>
        <ecNumber evidence="5">3.1.13.4</ecNumber>
    </recommendedName>
</protein>
<dbReference type="PANTHER" id="PTHR10797">
    <property type="entry name" value="CCR4-NOT TRANSCRIPTION COMPLEX SUBUNIT"/>
    <property type="match status" value="1"/>
</dbReference>
<comment type="caution">
    <text evidence="16">The sequence shown here is derived from an EMBL/GenBank/DDBJ whole genome shotgun (WGS) entry which is preliminary data.</text>
</comment>
<proteinExistence type="inferred from homology"/>
<keyword evidence="13" id="KW-0804">Transcription</keyword>
<evidence type="ECO:0000256" key="13">
    <source>
        <dbReference type="ARBA" id="ARBA00023163"/>
    </source>
</evidence>
<keyword evidence="8" id="KW-0479">Metal-binding</keyword>
<keyword evidence="14" id="KW-0539">Nucleus</keyword>
<comment type="subcellular location">
    <subcellularLocation>
        <location evidence="3">Cytoplasm</location>
    </subcellularLocation>
    <subcellularLocation>
        <location evidence="2">Nucleus</location>
    </subcellularLocation>
</comment>
<dbReference type="InterPro" id="IPR012337">
    <property type="entry name" value="RNaseH-like_sf"/>
</dbReference>
<keyword evidence="9" id="KW-0378">Hydrolase</keyword>
<dbReference type="InterPro" id="IPR036397">
    <property type="entry name" value="RNaseH_sf"/>
</dbReference>
<evidence type="ECO:0000256" key="12">
    <source>
        <dbReference type="ARBA" id="ARBA00023015"/>
    </source>
</evidence>
<evidence type="ECO:0000256" key="5">
    <source>
        <dbReference type="ARBA" id="ARBA00012161"/>
    </source>
</evidence>
<accession>A0A5J4W5C5</accession>
<keyword evidence="10" id="KW-0269">Exonuclease</keyword>
<dbReference type="OrthoDB" id="1164111at2759"/>
<evidence type="ECO:0000313" key="16">
    <source>
        <dbReference type="EMBL" id="KAA6389950.1"/>
    </source>
</evidence>
<feature type="compositionally biased region" description="Low complexity" evidence="15">
    <location>
        <begin position="277"/>
        <end position="297"/>
    </location>
</feature>
<dbReference type="GO" id="GO:0046872">
    <property type="term" value="F:metal ion binding"/>
    <property type="evidence" value="ECO:0007669"/>
    <property type="project" value="UniProtKB-KW"/>
</dbReference>
<dbReference type="GO" id="GO:0005737">
    <property type="term" value="C:cytoplasm"/>
    <property type="evidence" value="ECO:0007669"/>
    <property type="project" value="UniProtKB-SubCell"/>
</dbReference>
<evidence type="ECO:0000256" key="2">
    <source>
        <dbReference type="ARBA" id="ARBA00004123"/>
    </source>
</evidence>
<dbReference type="EMBL" id="SNRW01003401">
    <property type="protein sequence ID" value="KAA6389950.1"/>
    <property type="molecule type" value="Genomic_DNA"/>
</dbReference>
<comment type="catalytic activity">
    <reaction evidence="1">
        <text>Exonucleolytic cleavage of poly(A) to 5'-AMP.</text>
        <dbReference type="EC" id="3.1.13.4"/>
    </reaction>
</comment>
<evidence type="ECO:0000256" key="3">
    <source>
        <dbReference type="ARBA" id="ARBA00004496"/>
    </source>
</evidence>
<dbReference type="GO" id="GO:0003723">
    <property type="term" value="F:RNA binding"/>
    <property type="evidence" value="ECO:0007669"/>
    <property type="project" value="UniProtKB-KW"/>
</dbReference>
<dbReference type="GO" id="GO:0005634">
    <property type="term" value="C:nucleus"/>
    <property type="evidence" value="ECO:0007669"/>
    <property type="project" value="UniProtKB-SubCell"/>
</dbReference>
<organism evidence="16 17">
    <name type="scientific">Streblomastix strix</name>
    <dbReference type="NCBI Taxonomy" id="222440"/>
    <lineage>
        <taxon>Eukaryota</taxon>
        <taxon>Metamonada</taxon>
        <taxon>Preaxostyla</taxon>
        <taxon>Oxymonadida</taxon>
        <taxon>Streblomastigidae</taxon>
        <taxon>Streblomastix</taxon>
    </lineage>
</organism>
<evidence type="ECO:0000313" key="17">
    <source>
        <dbReference type="Proteomes" id="UP000324800"/>
    </source>
</evidence>
<dbReference type="InterPro" id="IPR039637">
    <property type="entry name" value="CNOT7/CNOT8/Pop2"/>
</dbReference>
<evidence type="ECO:0000256" key="10">
    <source>
        <dbReference type="ARBA" id="ARBA00022839"/>
    </source>
</evidence>